<evidence type="ECO:0000313" key="3">
    <source>
        <dbReference type="Proteomes" id="UP000002698"/>
    </source>
</evidence>
<organism evidence="2 3">
    <name type="scientific">Natronomonas pharaonis (strain ATCC 35678 / DSM 2160 / CIP 103997 / JCM 8858 / NBRC 14720 / NCIMB 2260 / Gabara)</name>
    <name type="common">Halobacterium pharaonis</name>
    <dbReference type="NCBI Taxonomy" id="348780"/>
    <lineage>
        <taxon>Archaea</taxon>
        <taxon>Methanobacteriati</taxon>
        <taxon>Methanobacteriota</taxon>
        <taxon>Stenosarchaea group</taxon>
        <taxon>Halobacteria</taxon>
        <taxon>Halobacteriales</taxon>
        <taxon>Natronomonadaceae</taxon>
        <taxon>Natronomonas</taxon>
    </lineage>
</organism>
<dbReference type="InterPro" id="IPR037523">
    <property type="entry name" value="VOC_core"/>
</dbReference>
<dbReference type="KEGG" id="nph:NP_2650A"/>
<reference evidence="2 3" key="1">
    <citation type="journal article" date="2005" name="Genome Res.">
        <title>Living with two extremes: conclusions from the genome sequence of Natronomonas pharaonis.</title>
        <authorList>
            <person name="Falb M."/>
            <person name="Pfeiffer F."/>
            <person name="Palm P."/>
            <person name="Rodewald K."/>
            <person name="Hickmann V."/>
            <person name="Tittor J."/>
            <person name="Oesterhelt D."/>
        </authorList>
    </citation>
    <scope>NUCLEOTIDE SEQUENCE [LARGE SCALE GENOMIC DNA]</scope>
    <source>
        <strain evidence="3">ATCC 35678 / DSM 2160 / CIP 103997 / JCM 8858 / NBRC 14720 / NCIMB 2260 / Gabara</strain>
    </source>
</reference>
<accession>A0A1U7EWF3</accession>
<dbReference type="eggNOG" id="arCOG02708">
    <property type="taxonomic scope" value="Archaea"/>
</dbReference>
<dbReference type="SUPFAM" id="SSF54593">
    <property type="entry name" value="Glyoxalase/Bleomycin resistance protein/Dihydroxybiphenyl dioxygenase"/>
    <property type="match status" value="1"/>
</dbReference>
<proteinExistence type="predicted"/>
<dbReference type="PANTHER" id="PTHR46036:SF5">
    <property type="entry name" value="LACTOYLGLUTATHIONE LYASE"/>
    <property type="match status" value="1"/>
</dbReference>
<keyword evidence="3" id="KW-1185">Reference proteome</keyword>
<dbReference type="OrthoDB" id="358887at2157"/>
<dbReference type="PROSITE" id="PS51819">
    <property type="entry name" value="VOC"/>
    <property type="match status" value="1"/>
</dbReference>
<evidence type="ECO:0000259" key="1">
    <source>
        <dbReference type="PROSITE" id="PS51819"/>
    </source>
</evidence>
<dbReference type="InterPro" id="IPR029068">
    <property type="entry name" value="Glyas_Bleomycin-R_OHBP_Dase"/>
</dbReference>
<dbReference type="InterPro" id="IPR004360">
    <property type="entry name" value="Glyas_Fos-R_dOase_dom"/>
</dbReference>
<dbReference type="CDD" id="cd06587">
    <property type="entry name" value="VOC"/>
    <property type="match status" value="1"/>
</dbReference>
<dbReference type="HOGENOM" id="CLU_046006_8_4_2"/>
<dbReference type="AlphaFoldDB" id="A0A1U7EWF3"/>
<dbReference type="GO" id="GO:0019243">
    <property type="term" value="P:methylglyoxal catabolic process to D-lactate via S-lactoyl-glutathione"/>
    <property type="evidence" value="ECO:0007669"/>
    <property type="project" value="TreeGrafter"/>
</dbReference>
<dbReference type="GO" id="GO:0004462">
    <property type="term" value="F:lactoylglutathione lyase activity"/>
    <property type="evidence" value="ECO:0007669"/>
    <property type="project" value="TreeGrafter"/>
</dbReference>
<evidence type="ECO:0000313" key="2">
    <source>
        <dbReference type="EMBL" id="CAI49416.1"/>
    </source>
</evidence>
<dbReference type="RefSeq" id="WP_011323041.1">
    <property type="nucleotide sequence ID" value="NC_007426.1"/>
</dbReference>
<name>A0A1U7EWF3_NATPD</name>
<dbReference type="Proteomes" id="UP000002698">
    <property type="component" value="Chromosome"/>
</dbReference>
<dbReference type="EMBL" id="CR936257">
    <property type="protein sequence ID" value="CAI49416.1"/>
    <property type="molecule type" value="Genomic_DNA"/>
</dbReference>
<protein>
    <submittedName>
        <fullName evidence="2">Glyoxalase domain protein</fullName>
    </submittedName>
</protein>
<dbReference type="GO" id="GO:0005737">
    <property type="term" value="C:cytoplasm"/>
    <property type="evidence" value="ECO:0007669"/>
    <property type="project" value="TreeGrafter"/>
</dbReference>
<dbReference type="EnsemblBacteria" id="CAI49416">
    <property type="protein sequence ID" value="CAI49416"/>
    <property type="gene ID" value="NP_2650A"/>
</dbReference>
<dbReference type="GeneID" id="3702759"/>
<feature type="domain" description="VOC" evidence="1">
    <location>
        <begin position="2"/>
        <end position="121"/>
    </location>
</feature>
<dbReference type="Pfam" id="PF00903">
    <property type="entry name" value="Glyoxalase"/>
    <property type="match status" value="1"/>
</dbReference>
<dbReference type="STRING" id="348780.NP_2650A"/>
<gene>
    <name evidence="2" type="ordered locus">NP_2650A</name>
</gene>
<sequence length="125" mass="13664">MAILHVCLNVADADRAVDWYTENLGFEESWGFETESGETVNRYVADDNGVELQLSDTEGETPSEDGDRWDHLAVSVDDVDAAVEAIDHHGIQQEPSDQPAAGARTAFIEDPDGHVIELIEPLNGE</sequence>
<dbReference type="PANTHER" id="PTHR46036">
    <property type="entry name" value="LACTOYLGLUTATHIONE LYASE"/>
    <property type="match status" value="1"/>
</dbReference>
<dbReference type="Gene3D" id="3.10.180.10">
    <property type="entry name" value="2,3-Dihydroxybiphenyl 1,2-Dioxygenase, domain 1"/>
    <property type="match status" value="1"/>
</dbReference>